<keyword evidence="2" id="KW-1185">Reference proteome</keyword>
<reference evidence="1 2" key="1">
    <citation type="journal article" date="2013" name="Genome Biol.">
        <title>Genome of Acanthamoeba castellanii highlights extensive lateral gene transfer and early evolution of tyrosine kinase signaling.</title>
        <authorList>
            <person name="Clarke M."/>
            <person name="Lohan A.J."/>
            <person name="Liu B."/>
            <person name="Lagkouvardos I."/>
            <person name="Roy S."/>
            <person name="Zafar N."/>
            <person name="Bertelli C."/>
            <person name="Schilde C."/>
            <person name="Kianianmomeni A."/>
            <person name="Burglin T.R."/>
            <person name="Frech C."/>
            <person name="Turcotte B."/>
            <person name="Kopec K.O."/>
            <person name="Synnott J.M."/>
            <person name="Choo C."/>
            <person name="Paponov I."/>
            <person name="Finkler A."/>
            <person name="Soon Heng Tan C."/>
            <person name="Hutchins A.P."/>
            <person name="Weinmeier T."/>
            <person name="Rattei T."/>
            <person name="Chu J.S."/>
            <person name="Gimenez G."/>
            <person name="Irimia M."/>
            <person name="Rigden D.J."/>
            <person name="Fitzpatrick D.A."/>
            <person name="Lorenzo-Morales J."/>
            <person name="Bateman A."/>
            <person name="Chiu C.H."/>
            <person name="Tang P."/>
            <person name="Hegemann P."/>
            <person name="Fromm H."/>
            <person name="Raoult D."/>
            <person name="Greub G."/>
            <person name="Miranda-Saavedra D."/>
            <person name="Chen N."/>
            <person name="Nash P."/>
            <person name="Ginger M.L."/>
            <person name="Horn M."/>
            <person name="Schaap P."/>
            <person name="Caler L."/>
            <person name="Loftus B."/>
        </authorList>
    </citation>
    <scope>NUCLEOTIDE SEQUENCE [LARGE SCALE GENOMIC DNA]</scope>
    <source>
        <strain evidence="1 2">Neff</strain>
    </source>
</reference>
<accession>L8HBW6</accession>
<organism evidence="1 2">
    <name type="scientific">Acanthamoeba castellanii (strain ATCC 30010 / Neff)</name>
    <dbReference type="NCBI Taxonomy" id="1257118"/>
    <lineage>
        <taxon>Eukaryota</taxon>
        <taxon>Amoebozoa</taxon>
        <taxon>Discosea</taxon>
        <taxon>Longamoebia</taxon>
        <taxon>Centramoebida</taxon>
        <taxon>Acanthamoebidae</taxon>
        <taxon>Acanthamoeba</taxon>
    </lineage>
</organism>
<evidence type="ECO:0000313" key="1">
    <source>
        <dbReference type="EMBL" id="ELR21896.1"/>
    </source>
</evidence>
<dbReference type="Proteomes" id="UP000011083">
    <property type="component" value="Unassembled WGS sequence"/>
</dbReference>
<dbReference type="VEuPathDB" id="AmoebaDB:ACA1_045940"/>
<evidence type="ECO:0000313" key="2">
    <source>
        <dbReference type="Proteomes" id="UP000011083"/>
    </source>
</evidence>
<dbReference type="RefSeq" id="XP_004347728.1">
    <property type="nucleotide sequence ID" value="XM_004347678.1"/>
</dbReference>
<protein>
    <submittedName>
        <fullName evidence="1">Uncharacterized protein</fullName>
    </submittedName>
</protein>
<gene>
    <name evidence="1" type="ORF">ACA1_045940</name>
</gene>
<dbReference type="GeneID" id="14922812"/>
<name>L8HBW6_ACACF</name>
<dbReference type="EMBL" id="KB007894">
    <property type="protein sequence ID" value="ELR21896.1"/>
    <property type="molecule type" value="Genomic_DNA"/>
</dbReference>
<sequence length="286" mass="31325">MVLRIQTIRKRLANNYSISISLTHIPSHIDDKKAAAKRNGPDALYKLELKIKELELLLPSKINQYFNGNEKADKLAKEGIDMPPVIAKWEIQTGSEQATIFNLEGVPIEGGIPAYAQTVRTEARRWLTKQTIYADQLCPSCGSKETQDHALSEQCALTLASKTALATTTQNIIATAANANNNHSNRLPPWYGSAVTPALDVSIPHFDDLSGYDHTLGKTGHVPKALPKALAYFGITGSKAEDVAVELCAAVLAHHHELWRKRCSLLYEPTTLKKASDKAFTETNGG</sequence>
<proteinExistence type="predicted"/>
<dbReference type="KEGG" id="acan:ACA1_045940"/>
<dbReference type="AlphaFoldDB" id="L8HBW6"/>